<name>A0A0F9VEE6_9ZZZZ</name>
<organism evidence="3">
    <name type="scientific">marine sediment metagenome</name>
    <dbReference type="NCBI Taxonomy" id="412755"/>
    <lineage>
        <taxon>unclassified sequences</taxon>
        <taxon>metagenomes</taxon>
        <taxon>ecological metagenomes</taxon>
    </lineage>
</organism>
<feature type="transmembrane region" description="Helical" evidence="2">
    <location>
        <begin position="73"/>
        <end position="94"/>
    </location>
</feature>
<gene>
    <name evidence="3" type="ORF">LCGC14_0494250</name>
</gene>
<proteinExistence type="predicted"/>
<dbReference type="EMBL" id="LAZR01000565">
    <property type="protein sequence ID" value="KKN64173.1"/>
    <property type="molecule type" value="Genomic_DNA"/>
</dbReference>
<reference evidence="3" key="1">
    <citation type="journal article" date="2015" name="Nature">
        <title>Complex archaea that bridge the gap between prokaryotes and eukaryotes.</title>
        <authorList>
            <person name="Spang A."/>
            <person name="Saw J.H."/>
            <person name="Jorgensen S.L."/>
            <person name="Zaremba-Niedzwiedzka K."/>
            <person name="Martijn J."/>
            <person name="Lind A.E."/>
            <person name="van Eijk R."/>
            <person name="Schleper C."/>
            <person name="Guy L."/>
            <person name="Ettema T.J."/>
        </authorList>
    </citation>
    <scope>NUCLEOTIDE SEQUENCE</scope>
</reference>
<protein>
    <submittedName>
        <fullName evidence="3">Uncharacterized protein</fullName>
    </submittedName>
</protein>
<keyword evidence="2" id="KW-0472">Membrane</keyword>
<evidence type="ECO:0000256" key="2">
    <source>
        <dbReference type="SAM" id="Phobius"/>
    </source>
</evidence>
<keyword evidence="2" id="KW-0812">Transmembrane</keyword>
<accession>A0A0F9VEE6</accession>
<evidence type="ECO:0000313" key="3">
    <source>
        <dbReference type="EMBL" id="KKN64173.1"/>
    </source>
</evidence>
<evidence type="ECO:0000256" key="1">
    <source>
        <dbReference type="SAM" id="MobiDB-lite"/>
    </source>
</evidence>
<feature type="region of interest" description="Disordered" evidence="1">
    <location>
        <begin position="44"/>
        <end position="66"/>
    </location>
</feature>
<keyword evidence="2" id="KW-1133">Transmembrane helix</keyword>
<dbReference type="AlphaFoldDB" id="A0A0F9VEE6"/>
<sequence length="101" mass="11103">MTYQSGDTWLYTSLWSTTVENITFTIWASDNSGNWNFISDTIEIYDPTPEPSNGGETNGDGNGNPNTQNLTEVLVLIATIGGGLLIGSLAMTLIKRRKKRF</sequence>
<comment type="caution">
    <text evidence="3">The sequence shown here is derived from an EMBL/GenBank/DDBJ whole genome shotgun (WGS) entry which is preliminary data.</text>
</comment>